<dbReference type="Pfam" id="PF09932">
    <property type="entry name" value="DUF2164"/>
    <property type="match status" value="1"/>
</dbReference>
<proteinExistence type="predicted"/>
<sequence length="79" mass="9251">MSQIEFSLEQKSLMLEKLQKYMAAELDVELAQFDADFMLDFISKEMGKFYYNQGLYDAQAVLTDKLDSLTDAIYQLEKF</sequence>
<reference evidence="1 2" key="1">
    <citation type="submission" date="2022-01" db="EMBL/GenBank/DDBJ databases">
        <title>Paraglaciecola sp. G1-23.</title>
        <authorList>
            <person name="Jin M.S."/>
            <person name="Han D.M."/>
            <person name="Kim H.M."/>
            <person name="Jeon C.O."/>
        </authorList>
    </citation>
    <scope>NUCLEOTIDE SEQUENCE [LARGE SCALE GENOMIC DNA]</scope>
    <source>
        <strain evidence="1 2">G1-23</strain>
    </source>
</reference>
<dbReference type="EMBL" id="JAKGAS010000002">
    <property type="protein sequence ID" value="MCF2947576.1"/>
    <property type="molecule type" value="Genomic_DNA"/>
</dbReference>
<evidence type="ECO:0000313" key="1">
    <source>
        <dbReference type="EMBL" id="MCF2947576.1"/>
    </source>
</evidence>
<comment type="caution">
    <text evidence="1">The sequence shown here is derived from an EMBL/GenBank/DDBJ whole genome shotgun (WGS) entry which is preliminary data.</text>
</comment>
<protein>
    <submittedName>
        <fullName evidence="1">DUF2164 domain-containing protein</fullName>
    </submittedName>
</protein>
<accession>A0ABS9D7D3</accession>
<keyword evidence="2" id="KW-1185">Reference proteome</keyword>
<dbReference type="RefSeq" id="WP_235311097.1">
    <property type="nucleotide sequence ID" value="NZ_JAKGAS010000002.1"/>
</dbReference>
<evidence type="ECO:0000313" key="2">
    <source>
        <dbReference type="Proteomes" id="UP001521137"/>
    </source>
</evidence>
<name>A0ABS9D7D3_9ALTE</name>
<organism evidence="1 2">
    <name type="scientific">Paraglaciecola algarum</name>
    <dbReference type="NCBI Taxonomy" id="3050085"/>
    <lineage>
        <taxon>Bacteria</taxon>
        <taxon>Pseudomonadati</taxon>
        <taxon>Pseudomonadota</taxon>
        <taxon>Gammaproteobacteria</taxon>
        <taxon>Alteromonadales</taxon>
        <taxon>Alteromonadaceae</taxon>
        <taxon>Paraglaciecola</taxon>
    </lineage>
</organism>
<dbReference type="InterPro" id="IPR018680">
    <property type="entry name" value="DUF2164"/>
</dbReference>
<dbReference type="Proteomes" id="UP001521137">
    <property type="component" value="Unassembled WGS sequence"/>
</dbReference>
<gene>
    <name evidence="1" type="ORF">L0668_05610</name>
</gene>